<comment type="caution">
    <text evidence="1">The sequence shown here is derived from an EMBL/GenBank/DDBJ whole genome shotgun (WGS) entry which is preliminary data.</text>
</comment>
<accession>A0ACB5TBK3</accession>
<gene>
    <name evidence="1" type="ORF">Amon02_000712200</name>
</gene>
<keyword evidence="2" id="KW-1185">Reference proteome</keyword>
<dbReference type="EMBL" id="BSXS01005801">
    <property type="protein sequence ID" value="GME84819.1"/>
    <property type="molecule type" value="Genomic_DNA"/>
</dbReference>
<evidence type="ECO:0000313" key="2">
    <source>
        <dbReference type="Proteomes" id="UP001165064"/>
    </source>
</evidence>
<evidence type="ECO:0000313" key="1">
    <source>
        <dbReference type="EMBL" id="GME84819.1"/>
    </source>
</evidence>
<protein>
    <submittedName>
        <fullName evidence="1">Unnamed protein product</fullName>
    </submittedName>
</protein>
<organism evidence="1 2">
    <name type="scientific">Ambrosiozyma monospora</name>
    <name type="common">Yeast</name>
    <name type="synonym">Endomycopsis monosporus</name>
    <dbReference type="NCBI Taxonomy" id="43982"/>
    <lineage>
        <taxon>Eukaryota</taxon>
        <taxon>Fungi</taxon>
        <taxon>Dikarya</taxon>
        <taxon>Ascomycota</taxon>
        <taxon>Saccharomycotina</taxon>
        <taxon>Pichiomycetes</taxon>
        <taxon>Pichiales</taxon>
        <taxon>Pichiaceae</taxon>
        <taxon>Ambrosiozyma</taxon>
    </lineage>
</organism>
<proteinExistence type="predicted"/>
<sequence>MGKKKTTLTTYDEPPILELDFGTDPLFSTNFHPTESIFVTGSATGYVKLFNYDAKSLETKVKNLNETQKKNKGWLRAKVGSKTLSFYGDEDQDEEIDKGLLSVGWKTKRHKGSCRSIVFDQTGETVISAGLDKELKLADTKTGQQEQKMENYYAMIPERSKRGKNQSTI</sequence>
<name>A0ACB5TBK3_AMBMO</name>
<reference evidence="1" key="1">
    <citation type="submission" date="2023-04" db="EMBL/GenBank/DDBJ databases">
        <title>Ambrosiozyma monospora NBRC 10751.</title>
        <authorList>
            <person name="Ichikawa N."/>
            <person name="Sato H."/>
            <person name="Tonouchi N."/>
        </authorList>
    </citation>
    <scope>NUCLEOTIDE SEQUENCE</scope>
    <source>
        <strain evidence="1">NBRC 10751</strain>
    </source>
</reference>
<dbReference type="Proteomes" id="UP001165064">
    <property type="component" value="Unassembled WGS sequence"/>
</dbReference>